<dbReference type="EMBL" id="JAPNUD010000086">
    <property type="protein sequence ID" value="MDA0644111.1"/>
    <property type="molecule type" value="Genomic_DNA"/>
</dbReference>
<evidence type="ECO:0000256" key="1">
    <source>
        <dbReference type="ARBA" id="ARBA00022723"/>
    </source>
</evidence>
<reference evidence="2 3" key="1">
    <citation type="submission" date="2022-11" db="EMBL/GenBank/DDBJ databases">
        <title>Nonomuraea corallina sp. nov., a new species of the genus Nonomuraea isolated from sea side sediment in Thai sea.</title>
        <authorList>
            <person name="Ngamcharungchit C."/>
            <person name="Matsumoto A."/>
            <person name="Suriyachadkun C."/>
            <person name="Panbangred W."/>
            <person name="Inahashi Y."/>
            <person name="Intra B."/>
        </authorList>
    </citation>
    <scope>NUCLEOTIDE SEQUENCE [LARGE SCALE GENOMIC DNA]</scope>
    <source>
        <strain evidence="2 3">DSM 43553</strain>
    </source>
</reference>
<proteinExistence type="predicted"/>
<dbReference type="InterPro" id="IPR051785">
    <property type="entry name" value="MMCE/EMCE_epimerase"/>
</dbReference>
<dbReference type="SUPFAM" id="SSF54593">
    <property type="entry name" value="Glyoxalase/Bleomycin resistance protein/Dihydroxybiphenyl dioxygenase"/>
    <property type="match status" value="1"/>
</dbReference>
<dbReference type="InterPro" id="IPR029068">
    <property type="entry name" value="Glyas_Bleomycin-R_OHBP_Dase"/>
</dbReference>
<organism evidence="2 3">
    <name type="scientific">Nonomuraea ferruginea</name>
    <dbReference type="NCBI Taxonomy" id="46174"/>
    <lineage>
        <taxon>Bacteria</taxon>
        <taxon>Bacillati</taxon>
        <taxon>Actinomycetota</taxon>
        <taxon>Actinomycetes</taxon>
        <taxon>Streptosporangiales</taxon>
        <taxon>Streptosporangiaceae</taxon>
        <taxon>Nonomuraea</taxon>
    </lineage>
</organism>
<protein>
    <submittedName>
        <fullName evidence="2">VOC family protein</fullName>
    </submittedName>
</protein>
<dbReference type="Pfam" id="PF13669">
    <property type="entry name" value="Glyoxalase_4"/>
    <property type="match status" value="1"/>
</dbReference>
<dbReference type="RefSeq" id="WP_271278194.1">
    <property type="nucleotide sequence ID" value="NZ_BAABFD010000023.1"/>
</dbReference>
<comment type="caution">
    <text evidence="2">The sequence shown here is derived from an EMBL/GenBank/DDBJ whole genome shotgun (WGS) entry which is preliminary data.</text>
</comment>
<sequence>MTDLGLLGLCHVGIAVPSVAEFTRTWGTLLGVSDWLVTEIDQPAGLLQLHGERQGPSRSRIAMARLADTAIELVEPLEGRTRTSAWLETRGPGIHHLAFWVRDLDHAVAALADHADVTYSPAARLRPGPAGAPVSAVARGSGPLPVDPGFWLYSESRDAQVPWCLELLDARRADVVRAAFGDHVVYPS</sequence>
<evidence type="ECO:0000313" key="3">
    <source>
        <dbReference type="Proteomes" id="UP001212498"/>
    </source>
</evidence>
<keyword evidence="1" id="KW-0479">Metal-binding</keyword>
<dbReference type="PANTHER" id="PTHR43048">
    <property type="entry name" value="METHYLMALONYL-COA EPIMERASE"/>
    <property type="match status" value="1"/>
</dbReference>
<name>A0ABT4T524_9ACTN</name>
<dbReference type="Gene3D" id="3.10.180.10">
    <property type="entry name" value="2,3-Dihydroxybiphenyl 1,2-Dioxygenase, domain 1"/>
    <property type="match status" value="1"/>
</dbReference>
<accession>A0ABT4T524</accession>
<dbReference type="PANTHER" id="PTHR43048:SF3">
    <property type="entry name" value="METHYLMALONYL-COA EPIMERASE, MITOCHONDRIAL"/>
    <property type="match status" value="1"/>
</dbReference>
<keyword evidence="3" id="KW-1185">Reference proteome</keyword>
<dbReference type="Proteomes" id="UP001212498">
    <property type="component" value="Unassembled WGS sequence"/>
</dbReference>
<evidence type="ECO:0000313" key="2">
    <source>
        <dbReference type="EMBL" id="MDA0644111.1"/>
    </source>
</evidence>
<gene>
    <name evidence="2" type="ORF">OUY24_26075</name>
</gene>